<evidence type="ECO:0000313" key="1">
    <source>
        <dbReference type="EMBL" id="KAJ9661312.1"/>
    </source>
</evidence>
<name>A0ACC3AFU1_9EURO</name>
<evidence type="ECO:0000313" key="2">
    <source>
        <dbReference type="Proteomes" id="UP001172386"/>
    </source>
</evidence>
<dbReference type="Proteomes" id="UP001172386">
    <property type="component" value="Unassembled WGS sequence"/>
</dbReference>
<proteinExistence type="predicted"/>
<gene>
    <name evidence="1" type="primary">apc5</name>
    <name evidence="1" type="ORF">H2198_002055</name>
</gene>
<sequence length="770" mass="85741">MGRFLTPSKIALLVLALLHMQGAAPLSGVATVLKVLLSRILLDSSSSSELLEQHDRASILNLERALAGQVSVVPGRTIWDLLVSKLWDINCADSLDAFITNLPSLLARSREQLLRDRDEGIPLEPVGRIVRTSPLGFFIRRCYLEYTRLQFQDSAAIWMDLIAYRMPTKTAYIRKNRHMARTALDVNLVDMGIDTSHPLARIMFRPMIDAAEDVNKALSFGGRLPSSMKNRLTQMTTTSSGTPKLAHYLQFLDSWRSGDYTSAFDSLHRYFDYTMQARDRIFYQYALLNLAILQADFGNHTEAIPAIQEAIATARENRDATCLNYCMSWLYHFARAFPSTANNASLKALRETGILGNEVEGLAFLKSRAKEAEMWTLLSTSLLSEAKLSLQHGDSLAYVLENITKATHVNMVKSIQNCTGPAVLLKSTLFSRIGQTHMAYSGGERFLTCHVSSSPAHSTRSNDVAPLEDALKCTLRTSALLAQSGHLNKSHHLLTSLPTTHRNVMGVLKHKTYYKTHMQIAWVRRLLHRNQLVSASKIVSTLRSQTPHPDTETSFQIALLEIDLLTRQRNFTDALIAIEALANRVVSENNDVLWKSKLMALKAGLWTKGDKPLKGFSLTIRAIDTAYKARVLPVLFEAVTVLGTILNESYEFKAAADLLLAILPGTLECQDCDLAGRLYLVLADSWVGLAGLAGNEDTAAETKRKRKEFMGTAMEYLEKALEQFGGVEEVEGQLECLGKMGRICMFRGDAKSAGELGERYAKLRTQYGEE</sequence>
<reference evidence="1" key="1">
    <citation type="submission" date="2022-10" db="EMBL/GenBank/DDBJ databases">
        <title>Culturing micro-colonial fungi from biological soil crusts in the Mojave desert and describing Neophaeococcomyces mojavensis, and introducing the new genera and species Taxawa tesnikishii.</title>
        <authorList>
            <person name="Kurbessoian T."/>
            <person name="Stajich J.E."/>
        </authorList>
    </citation>
    <scope>NUCLEOTIDE SEQUENCE</scope>
    <source>
        <strain evidence="1">JES_112</strain>
    </source>
</reference>
<accession>A0ACC3AFU1</accession>
<organism evidence="1 2">
    <name type="scientific">Neophaeococcomyces mojaviensis</name>
    <dbReference type="NCBI Taxonomy" id="3383035"/>
    <lineage>
        <taxon>Eukaryota</taxon>
        <taxon>Fungi</taxon>
        <taxon>Dikarya</taxon>
        <taxon>Ascomycota</taxon>
        <taxon>Pezizomycotina</taxon>
        <taxon>Eurotiomycetes</taxon>
        <taxon>Chaetothyriomycetidae</taxon>
        <taxon>Chaetothyriales</taxon>
        <taxon>Chaetothyriales incertae sedis</taxon>
        <taxon>Neophaeococcomyces</taxon>
    </lineage>
</organism>
<protein>
    <submittedName>
        <fullName evidence="1">APC5 protein</fullName>
    </submittedName>
</protein>
<keyword evidence="2" id="KW-1185">Reference proteome</keyword>
<dbReference type="EMBL" id="JAPDRQ010000024">
    <property type="protein sequence ID" value="KAJ9661312.1"/>
    <property type="molecule type" value="Genomic_DNA"/>
</dbReference>
<comment type="caution">
    <text evidence="1">The sequence shown here is derived from an EMBL/GenBank/DDBJ whole genome shotgun (WGS) entry which is preliminary data.</text>
</comment>